<feature type="transmembrane region" description="Helical" evidence="2">
    <location>
        <begin position="253"/>
        <end position="276"/>
    </location>
</feature>
<dbReference type="InterPro" id="IPR020846">
    <property type="entry name" value="MFS_dom"/>
</dbReference>
<feature type="transmembrane region" description="Helical" evidence="2">
    <location>
        <begin position="12"/>
        <end position="39"/>
    </location>
</feature>
<name>A0ABM1F1S6_PRICU</name>
<dbReference type="Proteomes" id="UP000695022">
    <property type="component" value="Unplaced"/>
</dbReference>
<evidence type="ECO:0000256" key="2">
    <source>
        <dbReference type="SAM" id="Phobius"/>
    </source>
</evidence>
<feature type="transmembrane region" description="Helical" evidence="2">
    <location>
        <begin position="343"/>
        <end position="366"/>
    </location>
</feature>
<protein>
    <submittedName>
        <fullName evidence="5">Monocarboxylate transporter 3-like</fullName>
    </submittedName>
</protein>
<sequence>MATRRFQTDQGWAWLVLFAAMLNQILTLGFSFVLSAYYVSWMNAFGANRSVTAWVGSVNTGMLYLVGPLTTSIVSRFGVRRTVIGASLLSATGFIAGTFAQDIIVLIVFCGGVSGVGTGIGYIGGFAITGDYFEKWRGLAYGVASTGVGIAPMFLAPLQQYLIDSYTWRGALLISAGVVLNGCVVGAIMRDPPVHHASMSFKEYLRRCCDSSLFRDANYIILCLSNFMWGFGLSPVIVLFYDHLKGQGFTPEGASWAFTLWGILNVVGRLAAGFIIQTKLLHLCGFHVYYVSQIMTGISSVLLGIPGQSQLHYNAMAGAGGFFFGIMMSAWPMSCVELFGQRHLLSAMGWLLMSIGAGYFTGAPVGGFLADAAGSTPVAYYVGGSIIGVSGLVLLLLPHISVKHYDDDDSERAAQEADGSDRNQLQALPNGEPSAMSVLIEEKPVAETTT</sequence>
<feature type="transmembrane region" description="Helical" evidence="2">
    <location>
        <begin position="139"/>
        <end position="158"/>
    </location>
</feature>
<feature type="transmembrane region" description="Helical" evidence="2">
    <location>
        <begin position="106"/>
        <end position="127"/>
    </location>
</feature>
<feature type="transmembrane region" description="Helical" evidence="2">
    <location>
        <begin position="311"/>
        <end position="331"/>
    </location>
</feature>
<reference evidence="5" key="1">
    <citation type="submission" date="2025-08" db="UniProtKB">
        <authorList>
            <consortium name="RefSeq"/>
        </authorList>
    </citation>
    <scope>IDENTIFICATION</scope>
</reference>
<evidence type="ECO:0000256" key="1">
    <source>
        <dbReference type="ARBA" id="ARBA00004141"/>
    </source>
</evidence>
<feature type="transmembrane region" description="Helical" evidence="2">
    <location>
        <begin position="82"/>
        <end position="100"/>
    </location>
</feature>
<accession>A0ABM1F1S6</accession>
<dbReference type="GeneID" id="106818182"/>
<dbReference type="Pfam" id="PF07690">
    <property type="entry name" value="MFS_1"/>
    <property type="match status" value="1"/>
</dbReference>
<comment type="subcellular location">
    <subcellularLocation>
        <location evidence="1">Membrane</location>
        <topology evidence="1">Multi-pass membrane protein</topology>
    </subcellularLocation>
</comment>
<keyword evidence="2" id="KW-1133">Transmembrane helix</keyword>
<dbReference type="PROSITE" id="PS50850">
    <property type="entry name" value="MFS"/>
    <property type="match status" value="1"/>
</dbReference>
<organism evidence="4 5">
    <name type="scientific">Priapulus caudatus</name>
    <name type="common">Priapulid worm</name>
    <dbReference type="NCBI Taxonomy" id="37621"/>
    <lineage>
        <taxon>Eukaryota</taxon>
        <taxon>Metazoa</taxon>
        <taxon>Ecdysozoa</taxon>
        <taxon>Scalidophora</taxon>
        <taxon>Priapulida</taxon>
        <taxon>Priapulimorpha</taxon>
        <taxon>Priapulimorphida</taxon>
        <taxon>Priapulidae</taxon>
        <taxon>Priapulus</taxon>
    </lineage>
</organism>
<dbReference type="SUPFAM" id="SSF103473">
    <property type="entry name" value="MFS general substrate transporter"/>
    <property type="match status" value="1"/>
</dbReference>
<feature type="domain" description="Major facilitator superfamily (MFS) profile" evidence="3">
    <location>
        <begin position="15"/>
        <end position="402"/>
    </location>
</feature>
<proteinExistence type="predicted"/>
<dbReference type="PANTHER" id="PTHR11360">
    <property type="entry name" value="MONOCARBOXYLATE TRANSPORTER"/>
    <property type="match status" value="1"/>
</dbReference>
<dbReference type="PANTHER" id="PTHR11360:SF284">
    <property type="entry name" value="EG:103B4.3 PROTEIN-RELATED"/>
    <property type="match status" value="1"/>
</dbReference>
<keyword evidence="4" id="KW-1185">Reference proteome</keyword>
<dbReference type="Gene3D" id="1.20.1250.20">
    <property type="entry name" value="MFS general substrate transporter like domains"/>
    <property type="match status" value="1"/>
</dbReference>
<feature type="transmembrane region" description="Helical" evidence="2">
    <location>
        <begin position="378"/>
        <end position="397"/>
    </location>
</feature>
<feature type="transmembrane region" description="Helical" evidence="2">
    <location>
        <begin position="288"/>
        <end position="305"/>
    </location>
</feature>
<evidence type="ECO:0000259" key="3">
    <source>
        <dbReference type="PROSITE" id="PS50850"/>
    </source>
</evidence>
<dbReference type="InterPro" id="IPR050327">
    <property type="entry name" value="Proton-linked_MCT"/>
</dbReference>
<evidence type="ECO:0000313" key="4">
    <source>
        <dbReference type="Proteomes" id="UP000695022"/>
    </source>
</evidence>
<evidence type="ECO:0000313" key="5">
    <source>
        <dbReference type="RefSeq" id="XP_014678397.1"/>
    </source>
</evidence>
<dbReference type="RefSeq" id="XP_014678397.1">
    <property type="nucleotide sequence ID" value="XM_014822911.1"/>
</dbReference>
<dbReference type="InterPro" id="IPR011701">
    <property type="entry name" value="MFS"/>
</dbReference>
<feature type="transmembrane region" description="Helical" evidence="2">
    <location>
        <begin position="219"/>
        <end position="241"/>
    </location>
</feature>
<keyword evidence="2" id="KW-0812">Transmembrane</keyword>
<feature type="transmembrane region" description="Helical" evidence="2">
    <location>
        <begin position="170"/>
        <end position="189"/>
    </location>
</feature>
<feature type="transmembrane region" description="Helical" evidence="2">
    <location>
        <begin position="51"/>
        <end position="70"/>
    </location>
</feature>
<keyword evidence="2" id="KW-0472">Membrane</keyword>
<gene>
    <name evidence="5" type="primary">LOC106818182</name>
</gene>
<dbReference type="InterPro" id="IPR036259">
    <property type="entry name" value="MFS_trans_sf"/>
</dbReference>